<accession>A0ABQ4K856</accession>
<protein>
    <recommendedName>
        <fullName evidence="4">YtzI protein</fullName>
    </recommendedName>
</protein>
<dbReference type="InterPro" id="IPR047753">
    <property type="entry name" value="YtzI-like"/>
</dbReference>
<evidence type="ECO:0000313" key="3">
    <source>
        <dbReference type="Proteomes" id="UP000680279"/>
    </source>
</evidence>
<dbReference type="NCBIfam" id="NF033232">
    <property type="entry name" value="small_YtzI"/>
    <property type="match status" value="1"/>
</dbReference>
<feature type="compositionally biased region" description="Basic and acidic residues" evidence="1">
    <location>
        <begin position="42"/>
        <end position="53"/>
    </location>
</feature>
<comment type="caution">
    <text evidence="2">The sequence shown here is derived from an EMBL/GenBank/DDBJ whole genome shotgun (WGS) entry which is preliminary data.</text>
</comment>
<evidence type="ECO:0000313" key="2">
    <source>
        <dbReference type="EMBL" id="GIN21776.1"/>
    </source>
</evidence>
<evidence type="ECO:0000256" key="1">
    <source>
        <dbReference type="SAM" id="MobiDB-lite"/>
    </source>
</evidence>
<proteinExistence type="predicted"/>
<name>A0ABQ4K856_9BACI</name>
<feature type="region of interest" description="Disordered" evidence="1">
    <location>
        <begin position="33"/>
        <end position="53"/>
    </location>
</feature>
<sequence>MMKLVMVISIIMCIIVVLVTALVTSKAYSVKHTIDPMPTDDNENHPSKENKIS</sequence>
<reference evidence="2 3" key="1">
    <citation type="submission" date="2021-03" db="EMBL/GenBank/DDBJ databases">
        <title>Antimicrobial resistance genes in bacteria isolated from Japanese honey, and their potential for conferring macrolide and lincosamide resistance in the American foulbrood pathogen Paenibacillus larvae.</title>
        <authorList>
            <person name="Okamoto M."/>
            <person name="Kumagai M."/>
            <person name="Kanamori H."/>
            <person name="Takamatsu D."/>
        </authorList>
    </citation>
    <scope>NUCLEOTIDE SEQUENCE [LARGE SCALE GENOMIC DNA]</scope>
    <source>
        <strain evidence="2 3">J1TS3</strain>
    </source>
</reference>
<dbReference type="Proteomes" id="UP000680279">
    <property type="component" value="Unassembled WGS sequence"/>
</dbReference>
<organism evidence="2 3">
    <name type="scientific">Siminovitchia fordii</name>
    <dbReference type="NCBI Taxonomy" id="254759"/>
    <lineage>
        <taxon>Bacteria</taxon>
        <taxon>Bacillati</taxon>
        <taxon>Bacillota</taxon>
        <taxon>Bacilli</taxon>
        <taxon>Bacillales</taxon>
        <taxon>Bacillaceae</taxon>
        <taxon>Siminovitchia</taxon>
    </lineage>
</organism>
<dbReference type="EMBL" id="BOQT01000010">
    <property type="protein sequence ID" value="GIN21776.1"/>
    <property type="molecule type" value="Genomic_DNA"/>
</dbReference>
<gene>
    <name evidence="2" type="ORF">J1TS3_29100</name>
</gene>
<keyword evidence="3" id="KW-1185">Reference proteome</keyword>
<evidence type="ECO:0008006" key="4">
    <source>
        <dbReference type="Google" id="ProtNLM"/>
    </source>
</evidence>